<keyword evidence="4" id="KW-0964">Secreted</keyword>
<feature type="binding site" evidence="19">
    <location>
        <position position="321"/>
    </location>
    <ligand>
        <name>Zn(2+)</name>
        <dbReference type="ChEBI" id="CHEBI:29105"/>
        <label>1</label>
    </ligand>
</feature>
<evidence type="ECO:0000256" key="13">
    <source>
        <dbReference type="ARBA" id="ARBA00051730"/>
    </source>
</evidence>
<evidence type="ECO:0000256" key="7">
    <source>
        <dbReference type="ARBA" id="ARBA00022801"/>
    </source>
</evidence>
<evidence type="ECO:0000256" key="9">
    <source>
        <dbReference type="ARBA" id="ARBA00023157"/>
    </source>
</evidence>
<evidence type="ECO:0000256" key="8">
    <source>
        <dbReference type="ARBA" id="ARBA00022833"/>
    </source>
</evidence>
<dbReference type="InterPro" id="IPR017064">
    <property type="entry name" value="ASM-like_Pdiesterase_prd"/>
</dbReference>
<feature type="domain" description="Sphingomyelin phosphodiesterase C-terminal" evidence="22">
    <location>
        <begin position="334"/>
        <end position="475"/>
    </location>
</feature>
<evidence type="ECO:0000256" key="16">
    <source>
        <dbReference type="ARBA" id="ARBA00061852"/>
    </source>
</evidence>
<protein>
    <recommendedName>
        <fullName evidence="17">Cyclic GMP-AMP phosphodiesterase SMPDL3A</fullName>
        <ecNumber evidence="3">3.6.1.15</ecNumber>
    </recommendedName>
    <alternativeName>
        <fullName evidence="18">Acid sphingomyelinase-like phosphodiesterase 3a</fullName>
    </alternativeName>
</protein>
<evidence type="ECO:0000256" key="12">
    <source>
        <dbReference type="ARBA" id="ARBA00051318"/>
    </source>
</evidence>
<dbReference type="Gene3D" id="3.60.21.10">
    <property type="match status" value="1"/>
</dbReference>
<evidence type="ECO:0000256" key="2">
    <source>
        <dbReference type="ARBA" id="ARBA00008234"/>
    </source>
</evidence>
<comment type="catalytic activity">
    <reaction evidence="13">
        <text>5'-pGpA(2'-5') + H2O = 5'-GpA(2'-5') + phosphate</text>
        <dbReference type="Rhea" id="RHEA:78343"/>
        <dbReference type="ChEBI" id="CHEBI:15377"/>
        <dbReference type="ChEBI" id="CHEBI:43474"/>
        <dbReference type="ChEBI" id="CHEBI:228270"/>
        <dbReference type="ChEBI" id="CHEBI:228271"/>
    </reaction>
    <physiologicalReaction direction="left-to-right" evidence="13">
        <dbReference type="Rhea" id="RHEA:78344"/>
    </physiologicalReaction>
</comment>
<dbReference type="Pfam" id="PF19272">
    <property type="entry name" value="ASMase_C"/>
    <property type="match status" value="1"/>
</dbReference>
<evidence type="ECO:0000256" key="11">
    <source>
        <dbReference type="ARBA" id="ARBA00048778"/>
    </source>
</evidence>
<evidence type="ECO:0000256" key="17">
    <source>
        <dbReference type="ARBA" id="ARBA00068525"/>
    </source>
</evidence>
<evidence type="ECO:0000313" key="24">
    <source>
        <dbReference type="Proteomes" id="UP000322234"/>
    </source>
</evidence>
<organism evidence="23 24">
    <name type="scientific">Bos mutus</name>
    <name type="common">wild yak</name>
    <dbReference type="NCBI Taxonomy" id="72004"/>
    <lineage>
        <taxon>Eukaryota</taxon>
        <taxon>Metazoa</taxon>
        <taxon>Chordata</taxon>
        <taxon>Craniata</taxon>
        <taxon>Vertebrata</taxon>
        <taxon>Euteleostomi</taxon>
        <taxon>Mammalia</taxon>
        <taxon>Eutheria</taxon>
        <taxon>Laurasiatheria</taxon>
        <taxon>Artiodactyla</taxon>
        <taxon>Ruminantia</taxon>
        <taxon>Pecora</taxon>
        <taxon>Bovidae</taxon>
        <taxon>Bovinae</taxon>
        <taxon>Bos</taxon>
    </lineage>
</organism>
<evidence type="ECO:0000256" key="15">
    <source>
        <dbReference type="ARBA" id="ARBA00053159"/>
    </source>
</evidence>
<dbReference type="GO" id="GO:0160049">
    <property type="term" value="P:negative regulation of cGAS/STING signaling pathway"/>
    <property type="evidence" value="ECO:0007669"/>
    <property type="project" value="UniProtKB-ARBA"/>
</dbReference>
<dbReference type="InterPro" id="IPR029052">
    <property type="entry name" value="Metallo-depent_PP-like"/>
</dbReference>
<feature type="binding site" evidence="19">
    <location>
        <position position="73"/>
    </location>
    <ligand>
        <name>Zn(2+)</name>
        <dbReference type="ChEBI" id="CHEBI:29105"/>
        <label>1</label>
    </ligand>
</feature>
<comment type="subunit">
    <text evidence="16">Monomer. Homodimer; homodimerizes following 2',3'-cGAMP-binding.</text>
</comment>
<dbReference type="Proteomes" id="UP000322234">
    <property type="component" value="Unassembled WGS sequence"/>
</dbReference>
<keyword evidence="8 19" id="KW-0862">Zinc</keyword>
<dbReference type="SUPFAM" id="SSF56300">
    <property type="entry name" value="Metallo-dependent phosphatases"/>
    <property type="match status" value="1"/>
</dbReference>
<evidence type="ECO:0000256" key="10">
    <source>
        <dbReference type="ARBA" id="ARBA00023180"/>
    </source>
</evidence>
<feature type="binding site" evidence="19">
    <location>
        <position position="319"/>
    </location>
    <ligand>
        <name>Zn(2+)</name>
        <dbReference type="ChEBI" id="CHEBI:29105"/>
        <label>2</label>
    </ligand>
</feature>
<evidence type="ECO:0000259" key="22">
    <source>
        <dbReference type="Pfam" id="PF19272"/>
    </source>
</evidence>
<keyword evidence="24" id="KW-1185">Reference proteome</keyword>
<comment type="function">
    <text evidence="15">Cyclic-nucleotide phosphodiesterase that acts as a negative regulator of innate immunity by mediating degradation of 2',3'-cGAMP, thereby inhibiting the cGAS-STING signaling. Specifically linearizes 2',3'-cGAMP into 2'5'-bond pGpA and further hydrolyzes pGpA to produce GpA. Also has in vitro nucleotide phosphodiesterase activity with nucleoside triphosphates, such as ATP. Has in vitro activity with p-nitrophenyl-TMP. Has lower activity with nucleoside diphosphates, and no activity with nucleoside monophosphates. Has in vitro activity with CDP-choline, giving rise to CMP and phosphocholine. Has in vitro activity with CDP-ethanolamine. Does not have sphingomyelin phosphodiesterase activity.</text>
</comment>
<comment type="catalytic activity">
    <reaction evidence="12">
        <text>a ribonucleoside 5'-triphosphate + H2O = a ribonucleoside 5'-diphosphate + phosphate + H(+)</text>
        <dbReference type="Rhea" id="RHEA:23680"/>
        <dbReference type="ChEBI" id="CHEBI:15377"/>
        <dbReference type="ChEBI" id="CHEBI:15378"/>
        <dbReference type="ChEBI" id="CHEBI:43474"/>
        <dbReference type="ChEBI" id="CHEBI:57930"/>
        <dbReference type="ChEBI" id="CHEBI:61557"/>
        <dbReference type="EC" id="3.6.1.15"/>
    </reaction>
    <physiologicalReaction direction="left-to-right" evidence="12">
        <dbReference type="Rhea" id="RHEA:23681"/>
    </physiologicalReaction>
</comment>
<feature type="binding site" evidence="19">
    <location>
        <position position="71"/>
    </location>
    <ligand>
        <name>Zn(2+)</name>
        <dbReference type="ChEBI" id="CHEBI:29105"/>
        <label>1</label>
    </ligand>
</feature>
<gene>
    <name evidence="23" type="ORF">E5288_WYG001229</name>
</gene>
<feature type="signal peptide" evidence="20">
    <location>
        <begin position="1"/>
        <end position="22"/>
    </location>
</feature>
<dbReference type="InterPro" id="IPR045473">
    <property type="entry name" value="ASM_C"/>
</dbReference>
<sequence length="479" mass="54384">MARLGALVCCLLAAWHCRPGLGLPLAPAGTGPANGTPVSSYCKYLYGNSKREVGLTPLVFSSTGQFWHVTDFHLDPTYHITGDHTKVCASSKGAEASDPGPFGDVMCDSPYRLIFSALDFIKNSGQKVSFMIWTGDSPPHVPVLELSTDKVINVIANITTTIQRLFPNLQVFPALGNHDYWPQDQLPVVNSKVYNAVANLWKPWLTEDAITTLRKGGFYTQKVSNNPKLRIISLNTNLYYGPNSVTLNQTDPANQFEWLENTLNISQQNKEKVYIIAHVPVGYLPYARGISAMRKYHNEKLIDIFRKYSDIIAGQFYGHTHRDSIMVLSDKKGKPVNSLFVAPAVTPVRSILERLTNNPGVRLFQYDPRDYKLLDMLQYYLNLTDANLKGESNWKLEYNLTQAYDIQDLQPKSLYKLAKQFAIQESKQFVKYYKYFFVSYDSSVICQGKCKIFQICAIMNLDVISYTDCFRQYHMKHRL</sequence>
<feature type="binding site" evidence="19">
    <location>
        <position position="278"/>
    </location>
    <ligand>
        <name>Zn(2+)</name>
        <dbReference type="ChEBI" id="CHEBI:29105"/>
        <label>2</label>
    </ligand>
</feature>
<accession>A0A6B0S3B2</accession>
<dbReference type="GO" id="GO:0004767">
    <property type="term" value="F:sphingomyelin phosphodiesterase activity"/>
    <property type="evidence" value="ECO:0007669"/>
    <property type="project" value="InterPro"/>
</dbReference>
<comment type="catalytic activity">
    <reaction evidence="11">
        <text>ATP + H2O = ADP + phosphate + H(+)</text>
        <dbReference type="Rhea" id="RHEA:13065"/>
        <dbReference type="ChEBI" id="CHEBI:15377"/>
        <dbReference type="ChEBI" id="CHEBI:15378"/>
        <dbReference type="ChEBI" id="CHEBI:30616"/>
        <dbReference type="ChEBI" id="CHEBI:43474"/>
        <dbReference type="ChEBI" id="CHEBI:456216"/>
    </reaction>
    <physiologicalReaction direction="left-to-right" evidence="11">
        <dbReference type="Rhea" id="RHEA:13066"/>
    </physiologicalReaction>
</comment>
<dbReference type="GO" id="GO:0005615">
    <property type="term" value="C:extracellular space"/>
    <property type="evidence" value="ECO:0007669"/>
    <property type="project" value="InterPro"/>
</dbReference>
<dbReference type="GO" id="GO:0016020">
    <property type="term" value="C:membrane"/>
    <property type="evidence" value="ECO:0007669"/>
    <property type="project" value="GOC"/>
</dbReference>
<feature type="chain" id="PRO_5025352115" description="Cyclic GMP-AMP phosphodiesterase SMPDL3A" evidence="20">
    <location>
        <begin position="23"/>
        <end position="479"/>
    </location>
</feature>
<evidence type="ECO:0000256" key="5">
    <source>
        <dbReference type="ARBA" id="ARBA00022723"/>
    </source>
</evidence>
<dbReference type="EC" id="3.6.1.15" evidence="3"/>
<dbReference type="PANTHER" id="PTHR10340:SF24">
    <property type="entry name" value="ACID SPHINGOMYELINASE-LIKE PHOSPHODIESTERASE 3A"/>
    <property type="match status" value="1"/>
</dbReference>
<keyword evidence="6 20" id="KW-0732">Signal</keyword>
<evidence type="ECO:0000256" key="20">
    <source>
        <dbReference type="SAM" id="SignalP"/>
    </source>
</evidence>
<dbReference type="GO" id="GO:0006685">
    <property type="term" value="P:sphingomyelin catabolic process"/>
    <property type="evidence" value="ECO:0007669"/>
    <property type="project" value="InterPro"/>
</dbReference>
<evidence type="ECO:0000256" key="3">
    <source>
        <dbReference type="ARBA" id="ARBA00012445"/>
    </source>
</evidence>
<feature type="binding site" evidence="19">
    <location>
        <position position="136"/>
    </location>
    <ligand>
        <name>Zn(2+)</name>
        <dbReference type="ChEBI" id="CHEBI:29105"/>
        <label>2</label>
    </ligand>
</feature>
<evidence type="ECO:0000313" key="23">
    <source>
        <dbReference type="EMBL" id="MXQ96382.1"/>
    </source>
</evidence>
<dbReference type="GO" id="GO:0017111">
    <property type="term" value="F:ribonucleoside triphosphate phosphatase activity"/>
    <property type="evidence" value="ECO:0007669"/>
    <property type="project" value="UniProtKB-EC"/>
</dbReference>
<feature type="binding site" evidence="19">
    <location>
        <position position="177"/>
    </location>
    <ligand>
        <name>Zn(2+)</name>
        <dbReference type="ChEBI" id="CHEBI:29105"/>
        <label>2</label>
    </ligand>
</feature>
<dbReference type="AlphaFoldDB" id="A0A6B0S3B2"/>
<dbReference type="GO" id="GO:0046872">
    <property type="term" value="F:metal ion binding"/>
    <property type="evidence" value="ECO:0007669"/>
    <property type="project" value="UniProtKB-KW"/>
</dbReference>
<dbReference type="InterPro" id="IPR041805">
    <property type="entry name" value="ASMase/PPN1_MPP"/>
</dbReference>
<comment type="cofactor">
    <cofactor evidence="19">
        <name>Zn(2+)</name>
        <dbReference type="ChEBI" id="CHEBI:29105"/>
    </cofactor>
    <text evidence="19">Binds 2 Zn(2+) per subunit.</text>
</comment>
<proteinExistence type="inferred from homology"/>
<dbReference type="EMBL" id="VBQZ03000160">
    <property type="protein sequence ID" value="MXQ96382.1"/>
    <property type="molecule type" value="Genomic_DNA"/>
</dbReference>
<keyword evidence="5 19" id="KW-0479">Metal-binding</keyword>
<reference evidence="23" key="1">
    <citation type="submission" date="2019-10" db="EMBL/GenBank/DDBJ databases">
        <title>The sequence and de novo assembly of the wild yak genome.</title>
        <authorList>
            <person name="Liu Y."/>
        </authorList>
    </citation>
    <scope>NUCLEOTIDE SEQUENCE [LARGE SCALE GENOMIC DNA]</scope>
    <source>
        <strain evidence="23">WY2019</strain>
    </source>
</reference>
<evidence type="ECO:0000256" key="6">
    <source>
        <dbReference type="ARBA" id="ARBA00022729"/>
    </source>
</evidence>
<name>A0A6B0S3B2_9CETA</name>
<dbReference type="InterPro" id="IPR004843">
    <property type="entry name" value="Calcineurin-like_PHP"/>
</dbReference>
<feature type="binding site" evidence="19">
    <location>
        <position position="136"/>
    </location>
    <ligand>
        <name>Zn(2+)</name>
        <dbReference type="ChEBI" id="CHEBI:29105"/>
        <label>1</label>
    </ligand>
</feature>
<dbReference type="CDD" id="cd00842">
    <property type="entry name" value="MPP_ASMase"/>
    <property type="match status" value="1"/>
</dbReference>
<comment type="catalytic activity">
    <reaction evidence="14">
        <text>2',3'-cGAMP + H2O = 5'-pGpA(2'-5') + H(+)</text>
        <dbReference type="Rhea" id="RHEA:78339"/>
        <dbReference type="ChEBI" id="CHEBI:15377"/>
        <dbReference type="ChEBI" id="CHEBI:15378"/>
        <dbReference type="ChEBI" id="CHEBI:143093"/>
        <dbReference type="ChEBI" id="CHEBI:228270"/>
    </reaction>
    <physiologicalReaction direction="left-to-right" evidence="14">
        <dbReference type="Rhea" id="RHEA:78340"/>
    </physiologicalReaction>
</comment>
<keyword evidence="10" id="KW-0325">Glycoprotein</keyword>
<comment type="similarity">
    <text evidence="2">Belongs to the acid sphingomyelinase family.</text>
</comment>
<evidence type="ECO:0000256" key="1">
    <source>
        <dbReference type="ARBA" id="ARBA00004613"/>
    </source>
</evidence>
<evidence type="ECO:0000259" key="21">
    <source>
        <dbReference type="Pfam" id="PF00149"/>
    </source>
</evidence>
<dbReference type="PANTHER" id="PTHR10340">
    <property type="entry name" value="SPHINGOMYELIN PHOSPHODIESTERASE"/>
    <property type="match status" value="1"/>
</dbReference>
<dbReference type="PIRSF" id="PIRSF036767">
    <property type="entry name" value="ASM-like_PDE"/>
    <property type="match status" value="1"/>
</dbReference>
<dbReference type="Pfam" id="PF00149">
    <property type="entry name" value="Metallophos"/>
    <property type="match status" value="1"/>
</dbReference>
<evidence type="ECO:0000256" key="18">
    <source>
        <dbReference type="ARBA" id="ARBA00077596"/>
    </source>
</evidence>
<feature type="domain" description="Calcineurin-like phosphoesterase" evidence="21">
    <location>
        <begin position="66"/>
        <end position="322"/>
    </location>
</feature>
<evidence type="ECO:0000256" key="14">
    <source>
        <dbReference type="ARBA" id="ARBA00052644"/>
    </source>
</evidence>
<keyword evidence="9" id="KW-1015">Disulfide bond</keyword>
<evidence type="ECO:0000256" key="19">
    <source>
        <dbReference type="PIRSR" id="PIRSR036767-51"/>
    </source>
</evidence>
<comment type="caution">
    <text evidence="23">The sequence shown here is derived from an EMBL/GenBank/DDBJ whole genome shotgun (WGS) entry which is preliminary data.</text>
</comment>
<dbReference type="FunFam" id="3.60.21.10:FF:000044">
    <property type="entry name" value="acid sphingomyelinase-like phosphodiesterase 3a"/>
    <property type="match status" value="1"/>
</dbReference>
<evidence type="ECO:0000256" key="4">
    <source>
        <dbReference type="ARBA" id="ARBA00022525"/>
    </source>
</evidence>
<keyword evidence="7" id="KW-0378">Hydrolase</keyword>
<comment type="subcellular location">
    <subcellularLocation>
        <location evidence="1">Secreted</location>
    </subcellularLocation>
</comment>